<name>A0A4W5NU17_9TELE</name>
<evidence type="ECO:0000256" key="5">
    <source>
        <dbReference type="ARBA" id="ARBA00023163"/>
    </source>
</evidence>
<keyword evidence="5" id="KW-0804">Transcription</keyword>
<feature type="compositionally biased region" description="Basic and acidic residues" evidence="8">
    <location>
        <begin position="234"/>
        <end position="248"/>
    </location>
</feature>
<dbReference type="PANTHER" id="PTHR16770:SF4">
    <property type="entry name" value="PROTEIN RIPPLY3"/>
    <property type="match status" value="1"/>
</dbReference>
<keyword evidence="3" id="KW-0217">Developmental protein</keyword>
<dbReference type="Pfam" id="PF14998">
    <property type="entry name" value="Ripply"/>
    <property type="match status" value="1"/>
</dbReference>
<evidence type="ECO:0000313" key="10">
    <source>
        <dbReference type="Proteomes" id="UP000314982"/>
    </source>
</evidence>
<sequence length="248" mass="28605">MIDHTFQHVRSRYSLKRLFADRHDILEVFWAGNLAENISPWKLVPYASFHVLPVWVFAVIAIDQCLRDANSYWRIRVRTERGIATITSRFPCRPFSSCLALEEGPSLTSPSSVSGRARSRTGSCADLDITIQSYPVIWRPWIPCHRKTGCLDKFDQGNVSSRTRKMSKGAHGFQHPVRLFMPKSRTEEYVSHLGKKVLDSFPVQATLHFYNDDSSSEEEDDEDMEEELEVNSHSLDHRSHPLRENSER</sequence>
<reference evidence="9" key="3">
    <citation type="submission" date="2025-09" db="UniProtKB">
        <authorList>
            <consortium name="Ensembl"/>
        </authorList>
    </citation>
    <scope>IDENTIFICATION</scope>
</reference>
<dbReference type="GeneTree" id="ENSGT00730000111429"/>
<feature type="region of interest" description="Disordered" evidence="8">
    <location>
        <begin position="210"/>
        <end position="248"/>
    </location>
</feature>
<reference evidence="10" key="1">
    <citation type="submission" date="2018-06" db="EMBL/GenBank/DDBJ databases">
        <title>Genome assembly of Danube salmon.</title>
        <authorList>
            <person name="Macqueen D.J."/>
            <person name="Gundappa M.K."/>
        </authorList>
    </citation>
    <scope>NUCLEOTIDE SEQUENCE [LARGE SCALE GENOMIC DNA]</scope>
</reference>
<keyword evidence="10" id="KW-1185">Reference proteome</keyword>
<evidence type="ECO:0000256" key="7">
    <source>
        <dbReference type="ARBA" id="ARBA00040827"/>
    </source>
</evidence>
<dbReference type="PANTHER" id="PTHR16770">
    <property type="entry name" value="PROTEIN RIPPLY-LIKE"/>
    <property type="match status" value="1"/>
</dbReference>
<evidence type="ECO:0000256" key="1">
    <source>
        <dbReference type="ARBA" id="ARBA00004123"/>
    </source>
</evidence>
<feature type="compositionally biased region" description="Acidic residues" evidence="8">
    <location>
        <begin position="214"/>
        <end position="229"/>
    </location>
</feature>
<evidence type="ECO:0000256" key="6">
    <source>
        <dbReference type="ARBA" id="ARBA00023242"/>
    </source>
</evidence>
<organism evidence="9 10">
    <name type="scientific">Hucho hucho</name>
    <name type="common">huchen</name>
    <dbReference type="NCBI Taxonomy" id="62062"/>
    <lineage>
        <taxon>Eukaryota</taxon>
        <taxon>Metazoa</taxon>
        <taxon>Chordata</taxon>
        <taxon>Craniata</taxon>
        <taxon>Vertebrata</taxon>
        <taxon>Euteleostomi</taxon>
        <taxon>Actinopterygii</taxon>
        <taxon>Neopterygii</taxon>
        <taxon>Teleostei</taxon>
        <taxon>Protacanthopterygii</taxon>
        <taxon>Salmoniformes</taxon>
        <taxon>Salmonidae</taxon>
        <taxon>Salmoninae</taxon>
        <taxon>Hucho</taxon>
    </lineage>
</organism>
<reference evidence="9" key="2">
    <citation type="submission" date="2025-08" db="UniProtKB">
        <authorList>
            <consortium name="Ensembl"/>
        </authorList>
    </citation>
    <scope>IDENTIFICATION</scope>
</reference>
<dbReference type="STRING" id="62062.ENSHHUP00000052434"/>
<dbReference type="GO" id="GO:0000122">
    <property type="term" value="P:negative regulation of transcription by RNA polymerase II"/>
    <property type="evidence" value="ECO:0007669"/>
    <property type="project" value="TreeGrafter"/>
</dbReference>
<comment type="similarity">
    <text evidence="2">Belongs to the ripply family.</text>
</comment>
<protein>
    <recommendedName>
        <fullName evidence="7">Protein ripply3</fullName>
    </recommendedName>
</protein>
<dbReference type="GO" id="GO:0005634">
    <property type="term" value="C:nucleus"/>
    <property type="evidence" value="ECO:0007669"/>
    <property type="project" value="UniProtKB-SubCell"/>
</dbReference>
<evidence type="ECO:0000313" key="9">
    <source>
        <dbReference type="Ensembl" id="ENSHHUP00000052434.1"/>
    </source>
</evidence>
<dbReference type="GO" id="GO:0009880">
    <property type="term" value="P:embryonic pattern specification"/>
    <property type="evidence" value="ECO:0007669"/>
    <property type="project" value="TreeGrafter"/>
</dbReference>
<accession>A0A4W5NU17</accession>
<keyword evidence="6" id="KW-0539">Nucleus</keyword>
<keyword evidence="4" id="KW-0805">Transcription regulation</keyword>
<dbReference type="AlphaFoldDB" id="A0A4W5NU17"/>
<dbReference type="Proteomes" id="UP000314982">
    <property type="component" value="Unassembled WGS sequence"/>
</dbReference>
<evidence type="ECO:0000256" key="2">
    <source>
        <dbReference type="ARBA" id="ARBA00006944"/>
    </source>
</evidence>
<evidence type="ECO:0000256" key="8">
    <source>
        <dbReference type="SAM" id="MobiDB-lite"/>
    </source>
</evidence>
<proteinExistence type="inferred from homology"/>
<evidence type="ECO:0000256" key="3">
    <source>
        <dbReference type="ARBA" id="ARBA00022473"/>
    </source>
</evidence>
<evidence type="ECO:0000256" key="4">
    <source>
        <dbReference type="ARBA" id="ARBA00023015"/>
    </source>
</evidence>
<comment type="subcellular location">
    <subcellularLocation>
        <location evidence="1">Nucleus</location>
    </subcellularLocation>
</comment>
<dbReference type="Ensembl" id="ENSHHUT00000054277.1">
    <property type="protein sequence ID" value="ENSHHUP00000052434.1"/>
    <property type="gene ID" value="ENSHHUG00000031536.1"/>
</dbReference>
<dbReference type="InterPro" id="IPR028127">
    <property type="entry name" value="Ripply_fam"/>
</dbReference>